<keyword evidence="4" id="KW-0493">Microtubule</keyword>
<evidence type="ECO:0000256" key="4">
    <source>
        <dbReference type="ARBA" id="ARBA00022701"/>
    </source>
</evidence>
<evidence type="ECO:0000256" key="2">
    <source>
        <dbReference type="ARBA" id="ARBA00010337"/>
    </source>
</evidence>
<dbReference type="PANTHER" id="PTHR19302">
    <property type="entry name" value="GAMMA TUBULIN COMPLEX PROTEIN"/>
    <property type="match status" value="1"/>
</dbReference>
<sequence length="580" mass="66203">MDTILNDLPFTLEGISSPEIQFLDLKNVDISADLPSSYFYPIADLTEPALLYKQLSSFSTADSSNQTLQALKSSISLQLQKYLILVSVIGKQPHEKVSPSRCLIWLNDATLALRAMKFLVDSSDSKSILNNLYELSINGDQFLANLSIDLLQSTSIPFYKWLHLWLTTGSLPDQQNDDFFIKYVENEQSFQIQKNLLPKFISLQTAENIFQIGKTLGFVKLCNDTSFLHSCSQKIAPFSFNELPHDAQISDYHNYVISHLSSLLNTHLKLNVHLTAMKEYLFLGRGDFVTLLIETLSPVLSRPASTLYRHSLTVALESALRSTNCQYLPQEIQSCLDARLLDLSHGHTGWDVFTLEYRFDSPINVVITPWCSVQYLKIFNLLWRIRRVEYELNSSWKNSTFGARSILMIPELAQKWHPVRGAISEMICLVNQLQYYLVYEVIESSWAELQHDLAQPPTGLDSIIQAHKRYIERIVYKGLLAPESGDITAVLHSLLKQVINFTQTITSLYSKSVSKALTPSEHTSQLQAIFDQLATIHSLFRSNLKQLLILLNEQQHAQMRPLAIRLNYNNFYLLRKKKST</sequence>
<dbReference type="GO" id="GO:0051225">
    <property type="term" value="P:spindle assembly"/>
    <property type="evidence" value="ECO:0007669"/>
    <property type="project" value="TreeGrafter"/>
</dbReference>
<dbReference type="Proteomes" id="UP000095023">
    <property type="component" value="Unassembled WGS sequence"/>
</dbReference>
<dbReference type="InterPro" id="IPR042241">
    <property type="entry name" value="GCP_C_sf"/>
</dbReference>
<evidence type="ECO:0000313" key="9">
    <source>
        <dbReference type="Proteomes" id="UP000095023"/>
    </source>
</evidence>
<dbReference type="GO" id="GO:0043015">
    <property type="term" value="F:gamma-tubulin binding"/>
    <property type="evidence" value="ECO:0007669"/>
    <property type="project" value="InterPro"/>
</dbReference>
<dbReference type="Pfam" id="PF17681">
    <property type="entry name" value="GCP_N_terminal"/>
    <property type="match status" value="1"/>
</dbReference>
<dbReference type="EMBL" id="KV453842">
    <property type="protein sequence ID" value="ODV91064.1"/>
    <property type="molecule type" value="Genomic_DNA"/>
</dbReference>
<dbReference type="InterPro" id="IPR041470">
    <property type="entry name" value="GCP_N"/>
</dbReference>
<evidence type="ECO:0000256" key="3">
    <source>
        <dbReference type="ARBA" id="ARBA00022490"/>
    </source>
</evidence>
<keyword evidence="3" id="KW-0963">Cytoplasm</keyword>
<dbReference type="GO" id="GO:0000930">
    <property type="term" value="C:gamma-tubulin complex"/>
    <property type="evidence" value="ECO:0007669"/>
    <property type="project" value="TreeGrafter"/>
</dbReference>
<evidence type="ECO:0000256" key="1">
    <source>
        <dbReference type="ARBA" id="ARBA00004245"/>
    </source>
</evidence>
<evidence type="ECO:0000259" key="7">
    <source>
        <dbReference type="Pfam" id="PF17681"/>
    </source>
</evidence>
<dbReference type="Pfam" id="PF04130">
    <property type="entry name" value="GCP_C_terminal"/>
    <property type="match status" value="1"/>
</dbReference>
<evidence type="ECO:0000313" key="8">
    <source>
        <dbReference type="EMBL" id="ODV91064.1"/>
    </source>
</evidence>
<comment type="similarity">
    <text evidence="2">Belongs to the TUBGCP family.</text>
</comment>
<name>A0A1E4TH27_9ASCO</name>
<dbReference type="GO" id="GO:0005874">
    <property type="term" value="C:microtubule"/>
    <property type="evidence" value="ECO:0007669"/>
    <property type="project" value="UniProtKB-KW"/>
</dbReference>
<dbReference type="GO" id="GO:0031122">
    <property type="term" value="P:cytoplasmic microtubule organization"/>
    <property type="evidence" value="ECO:0007669"/>
    <property type="project" value="TreeGrafter"/>
</dbReference>
<evidence type="ECO:0000256" key="5">
    <source>
        <dbReference type="ARBA" id="ARBA00023212"/>
    </source>
</evidence>
<dbReference type="InterPro" id="IPR007259">
    <property type="entry name" value="GCP"/>
</dbReference>
<dbReference type="GO" id="GO:0000922">
    <property type="term" value="C:spindle pole"/>
    <property type="evidence" value="ECO:0007669"/>
    <property type="project" value="InterPro"/>
</dbReference>
<feature type="domain" description="Gamma tubulin complex component protein N-terminal" evidence="7">
    <location>
        <begin position="5"/>
        <end position="265"/>
    </location>
</feature>
<gene>
    <name evidence="8" type="ORF">CANCADRAFT_115978</name>
</gene>
<reference evidence="9" key="1">
    <citation type="submission" date="2016-02" db="EMBL/GenBank/DDBJ databases">
        <title>Comparative genomics of biotechnologically important yeasts.</title>
        <authorList>
            <consortium name="DOE Joint Genome Institute"/>
            <person name="Riley R."/>
            <person name="Haridas S."/>
            <person name="Wolfe K.H."/>
            <person name="Lopes M.R."/>
            <person name="Hittinger C.T."/>
            <person name="Goker M."/>
            <person name="Salamov A."/>
            <person name="Wisecaver J."/>
            <person name="Long T.M."/>
            <person name="Aerts A.L."/>
            <person name="Barry K."/>
            <person name="Choi C."/>
            <person name="Clum A."/>
            <person name="Coughlan A.Y."/>
            <person name="Deshpande S."/>
            <person name="Douglass A.P."/>
            <person name="Hanson S.J."/>
            <person name="Klenk H.-P."/>
            <person name="Labutti K."/>
            <person name="Lapidus A."/>
            <person name="Lindquist E."/>
            <person name="Lipzen A."/>
            <person name="Meier-Kolthoff J.P."/>
            <person name="Ohm R.A."/>
            <person name="Otillar R.P."/>
            <person name="Pangilinan J."/>
            <person name="Peng Y."/>
            <person name="Rokas A."/>
            <person name="Rosa C.A."/>
            <person name="Scheuner C."/>
            <person name="Sibirny A.A."/>
            <person name="Slot J.C."/>
            <person name="Stielow J.B."/>
            <person name="Sun H."/>
            <person name="Kurtzman C.P."/>
            <person name="Blackwell M."/>
            <person name="Jeffries T.W."/>
            <person name="Grigoriev I.V."/>
        </authorList>
    </citation>
    <scope>NUCLEOTIDE SEQUENCE [LARGE SCALE GENOMIC DNA]</scope>
    <source>
        <strain evidence="9">NRRL Y-17796</strain>
    </source>
</reference>
<dbReference type="Gene3D" id="1.20.120.1900">
    <property type="entry name" value="Gamma-tubulin complex, C-terminal domain"/>
    <property type="match status" value="1"/>
</dbReference>
<feature type="domain" description="Gamma tubulin complex component C-terminal" evidence="6">
    <location>
        <begin position="271"/>
        <end position="572"/>
    </location>
</feature>
<dbReference type="AlphaFoldDB" id="A0A1E4TH27"/>
<comment type="subcellular location">
    <subcellularLocation>
        <location evidence="1">Cytoplasm</location>
        <location evidence="1">Cytoskeleton</location>
    </subcellularLocation>
</comment>
<dbReference type="GO" id="GO:0051321">
    <property type="term" value="P:meiotic cell cycle"/>
    <property type="evidence" value="ECO:0007669"/>
    <property type="project" value="TreeGrafter"/>
</dbReference>
<dbReference type="GO" id="GO:0044732">
    <property type="term" value="C:mitotic spindle pole body"/>
    <property type="evidence" value="ECO:0007669"/>
    <property type="project" value="TreeGrafter"/>
</dbReference>
<dbReference type="GO" id="GO:0051011">
    <property type="term" value="F:microtubule minus-end binding"/>
    <property type="evidence" value="ECO:0007669"/>
    <property type="project" value="TreeGrafter"/>
</dbReference>
<dbReference type="GO" id="GO:0007020">
    <property type="term" value="P:microtubule nucleation"/>
    <property type="evidence" value="ECO:0007669"/>
    <property type="project" value="InterPro"/>
</dbReference>
<evidence type="ECO:0000259" key="6">
    <source>
        <dbReference type="Pfam" id="PF04130"/>
    </source>
</evidence>
<keyword evidence="5" id="KW-0206">Cytoskeleton</keyword>
<proteinExistence type="inferred from homology"/>
<protein>
    <submittedName>
        <fullName evidence="8">Uncharacterized protein</fullName>
    </submittedName>
</protein>
<organism evidence="8 9">
    <name type="scientific">Tortispora caseinolytica NRRL Y-17796</name>
    <dbReference type="NCBI Taxonomy" id="767744"/>
    <lineage>
        <taxon>Eukaryota</taxon>
        <taxon>Fungi</taxon>
        <taxon>Dikarya</taxon>
        <taxon>Ascomycota</taxon>
        <taxon>Saccharomycotina</taxon>
        <taxon>Trigonopsidomycetes</taxon>
        <taxon>Trigonopsidales</taxon>
        <taxon>Trigonopsidaceae</taxon>
        <taxon>Tortispora</taxon>
    </lineage>
</organism>
<dbReference type="InterPro" id="IPR040457">
    <property type="entry name" value="GCP_C"/>
</dbReference>
<dbReference type="OrthoDB" id="5860513at2759"/>
<accession>A0A1E4TH27</accession>
<keyword evidence="9" id="KW-1185">Reference proteome</keyword>
<dbReference type="PANTHER" id="PTHR19302:SF14">
    <property type="entry name" value="GAMMA-TUBULIN COMPLEX COMPONENT 3"/>
    <property type="match status" value="1"/>
</dbReference>
<dbReference type="GO" id="GO:0000278">
    <property type="term" value="P:mitotic cell cycle"/>
    <property type="evidence" value="ECO:0007669"/>
    <property type="project" value="TreeGrafter"/>
</dbReference>